<feature type="compositionally biased region" description="Basic and acidic residues" evidence="5">
    <location>
        <begin position="1347"/>
        <end position="1361"/>
    </location>
</feature>
<evidence type="ECO:0000256" key="1">
    <source>
        <dbReference type="ARBA" id="ARBA00004123"/>
    </source>
</evidence>
<feature type="compositionally biased region" description="Basic and acidic residues" evidence="5">
    <location>
        <begin position="568"/>
        <end position="583"/>
    </location>
</feature>
<dbReference type="EMBL" id="OZ020112">
    <property type="protein sequence ID" value="CAK9264684.1"/>
    <property type="molecule type" value="Genomic_DNA"/>
</dbReference>
<feature type="compositionally biased region" description="Basic and acidic residues" evidence="5">
    <location>
        <begin position="867"/>
        <end position="878"/>
    </location>
</feature>
<feature type="compositionally biased region" description="Gly residues" evidence="5">
    <location>
        <begin position="541"/>
        <end position="551"/>
    </location>
</feature>
<dbReference type="Pfam" id="PF05182">
    <property type="entry name" value="Fip1"/>
    <property type="match status" value="1"/>
</dbReference>
<reference evidence="7" key="1">
    <citation type="submission" date="2024-02" db="EMBL/GenBank/DDBJ databases">
        <authorList>
            <consortium name="ELIXIR-Norway"/>
            <consortium name="Elixir Norway"/>
        </authorList>
    </citation>
    <scope>NUCLEOTIDE SEQUENCE</scope>
</reference>
<evidence type="ECO:0000313" key="7">
    <source>
        <dbReference type="EMBL" id="CAK9264684.1"/>
    </source>
</evidence>
<feature type="compositionally biased region" description="Basic and acidic residues" evidence="5">
    <location>
        <begin position="29"/>
        <end position="41"/>
    </location>
</feature>
<evidence type="ECO:0000256" key="4">
    <source>
        <dbReference type="ARBA" id="ARBA00023242"/>
    </source>
</evidence>
<dbReference type="PANTHER" id="PTHR36884">
    <property type="entry name" value="FIP1[III]-LIKE PROTEIN"/>
    <property type="match status" value="1"/>
</dbReference>
<comment type="subcellular location">
    <subcellularLocation>
        <location evidence="1">Nucleus</location>
    </subcellularLocation>
</comment>
<dbReference type="Proteomes" id="UP001497444">
    <property type="component" value="Chromosome 17"/>
</dbReference>
<feature type="region of interest" description="Disordered" evidence="5">
    <location>
        <begin position="1"/>
        <end position="42"/>
    </location>
</feature>
<feature type="domain" description="Pre-mRNA polyadenylation factor Fip1" evidence="6">
    <location>
        <begin position="442"/>
        <end position="484"/>
    </location>
</feature>
<comment type="similarity">
    <text evidence="2">Belongs to the FIP1 family.</text>
</comment>
<feature type="region of interest" description="Disordered" evidence="5">
    <location>
        <begin position="1136"/>
        <end position="1213"/>
    </location>
</feature>
<feature type="compositionally biased region" description="Polar residues" evidence="5">
    <location>
        <begin position="854"/>
        <end position="866"/>
    </location>
</feature>
<feature type="region of interest" description="Disordered" evidence="5">
    <location>
        <begin position="522"/>
        <end position="583"/>
    </location>
</feature>
<keyword evidence="8" id="KW-1185">Reference proteome</keyword>
<sequence>MDDDDDFGDLYADMGAEEEARAGGNSSYRKLEGAGREYGEHADDEDDELLLYGASASSLATAKTHAAGSSVGRHPPFVAGYEVGEKDVDNEEQMLYGQLYGSSSAKPTENAAPSSIVNLEASVETVADKSRLEAVVFNRGGLKAKDISGLGVHDAQSIPFGAVASGEKRMYFTEAEPEVDILSGELGISAPVAADSGLLRRVAGSYDLVMSSGPFLEEEIGGTVGAGMGGIVGEEEDDWDSDSEDDLQIVLNDETAGFNNLERGVDGEYLEGSEDDEDLVIVAGTEPLEGERDGEEDDILSEGHLPGPPRGEERGPVIKAVGSGASPGLPRIGYSGQGYHTQPHHSQYKYVRPGAVTSGMTTLSQGSVQVGAVGGRGAGSVPAWGQGRGTGAGRGDWGAGAWGNSATQKSLPSSAGPWSSAGPRGYANGMEFNLPPTKTVFDVDLDTLEDKPWRRPGADLTDYFNFGFIESSWKQYCQQLAQLRLEATMQSKIRVYESGRSEQEFDPDLPPELMAAASMQESLGDVGLSQQRLPDSTPPTGGTGRGRGVGRGRVTMPTGRAIQVEGGGGERRPSADIRRQRNRDSDAVIQIVLQDAAEDEPTASVNTYNEMYSEVDARGHDQAPPYLMVDEPHDFRPGGPAPWMEFFPHPEPWEQENMGMGMGGAPMHAMGVHAGPHMGVEGPGPFPLGSGMPMGPPGPDFGMYPGGPFGPPPVVRYYSSFRRRTPPHLTPPTHGSRPPAEWEDEPSNGSGANWTRREPRNLQGSREGESHSREYGIETRAPGGRCHSALREKSVEEASVECEPEGHKRSVSKELYADGGESDHDENDQAPKKPNVSPPQRGRQEAAQLKKVISESSEGDTGSSWELSKEPASDEVSQHQRHAVSQSRVVEHSGRAYRSSDGYQQQKSDLARQRRYEDEEKEKQYAHERGDSLGQRGKEDHAHNRRGHEERDRHDREEEMHSRRDKARDEMYLRRDKEREWEEETRRRDKAKEYGHQRDREDSLWKRGWQDDGYRQRTDELHGHKVRADDKSGRIEQSHYAGSDNDNWQTGEHDRSHGRDKGRHHDRDGSRIREETSRTDRNEDRVWDKSRHDNLRGRRREYAEDSRDSERRSGRYSCTWISLSELGCSRQNLFVTSKRQDLDTRRHGDHKSLPPKRPQDSFRKSQDNEDSHKHRKKRERPAPTEGASSADEASRDHRGRSKLERWNSRTERDSLSWVDIEDKIQSAAHDQHGQDAALTTEQVIHERQQQDQFHEKEQHTGEHNFKEDQKDRYHIAHFSKRQSAVEVGVDGSGFEGGGIVISKKENRQSEPLDLNYPLSGHKEPQQVQELPSASILEKRKERFEKLRKQAHDGVANRESDHASLVQSDTMEVKQERPARKRRWGSHNT</sequence>
<feature type="compositionally biased region" description="Basic and acidic residues" evidence="5">
    <location>
        <begin position="1051"/>
        <end position="1113"/>
    </location>
</feature>
<feature type="region of interest" description="Disordered" evidence="5">
    <location>
        <begin position="723"/>
        <end position="1115"/>
    </location>
</feature>
<evidence type="ECO:0000256" key="3">
    <source>
        <dbReference type="ARBA" id="ARBA00022664"/>
    </source>
</evidence>
<feature type="compositionally biased region" description="Basic and acidic residues" evidence="5">
    <location>
        <begin position="804"/>
        <end position="816"/>
    </location>
</feature>
<feature type="region of interest" description="Disordered" evidence="5">
    <location>
        <begin position="1300"/>
        <end position="1333"/>
    </location>
</feature>
<proteinExistence type="inferred from homology"/>
<evidence type="ECO:0000256" key="5">
    <source>
        <dbReference type="SAM" id="MobiDB-lite"/>
    </source>
</evidence>
<feature type="compositionally biased region" description="Basic and acidic residues" evidence="5">
    <location>
        <begin position="1138"/>
        <end position="1172"/>
    </location>
</feature>
<feature type="region of interest" description="Disordered" evidence="5">
    <location>
        <begin position="1245"/>
        <end position="1269"/>
    </location>
</feature>
<evidence type="ECO:0000313" key="8">
    <source>
        <dbReference type="Proteomes" id="UP001497444"/>
    </source>
</evidence>
<evidence type="ECO:0000259" key="6">
    <source>
        <dbReference type="Pfam" id="PF05182"/>
    </source>
</evidence>
<keyword evidence="4" id="KW-0539">Nucleus</keyword>
<keyword evidence="3" id="KW-0507">mRNA processing</keyword>
<feature type="compositionally biased region" description="Basic and acidic residues" evidence="5">
    <location>
        <begin position="1192"/>
        <end position="1213"/>
    </location>
</feature>
<dbReference type="PANTHER" id="PTHR36884:SF4">
    <property type="entry name" value="FIP1[III]-LIKE PROTEIN"/>
    <property type="match status" value="1"/>
</dbReference>
<feature type="region of interest" description="Disordered" evidence="5">
    <location>
        <begin position="1347"/>
        <end position="1388"/>
    </location>
</feature>
<accession>A0ABP0WCY1</accession>
<dbReference type="InterPro" id="IPR044976">
    <property type="entry name" value="FIPS5/FIPS3-like"/>
</dbReference>
<gene>
    <name evidence="7" type="ORF">CSSPJE1EN1_LOCUS10162</name>
</gene>
<name>A0ABP0WCY1_9BRYO</name>
<protein>
    <recommendedName>
        <fullName evidence="6">Pre-mRNA polyadenylation factor Fip1 domain-containing protein</fullName>
    </recommendedName>
</protein>
<feature type="compositionally biased region" description="Basic and acidic residues" evidence="5">
    <location>
        <begin position="755"/>
        <end position="777"/>
    </location>
</feature>
<feature type="region of interest" description="Disordered" evidence="5">
    <location>
        <begin position="286"/>
        <end position="344"/>
    </location>
</feature>
<feature type="compositionally biased region" description="Basic residues" evidence="5">
    <location>
        <begin position="1378"/>
        <end position="1388"/>
    </location>
</feature>
<evidence type="ECO:0000256" key="2">
    <source>
        <dbReference type="ARBA" id="ARBA00007459"/>
    </source>
</evidence>
<feature type="compositionally biased region" description="Basic and acidic residues" evidence="5">
    <location>
        <begin position="909"/>
        <end position="1037"/>
    </location>
</feature>
<dbReference type="InterPro" id="IPR007854">
    <property type="entry name" value="Fip1_dom"/>
</dbReference>
<organism evidence="7 8">
    <name type="scientific">Sphagnum jensenii</name>
    <dbReference type="NCBI Taxonomy" id="128206"/>
    <lineage>
        <taxon>Eukaryota</taxon>
        <taxon>Viridiplantae</taxon>
        <taxon>Streptophyta</taxon>
        <taxon>Embryophyta</taxon>
        <taxon>Bryophyta</taxon>
        <taxon>Sphagnophytina</taxon>
        <taxon>Sphagnopsida</taxon>
        <taxon>Sphagnales</taxon>
        <taxon>Sphagnaceae</taxon>
        <taxon>Sphagnum</taxon>
    </lineage>
</organism>